<dbReference type="SUPFAM" id="SSF46785">
    <property type="entry name" value="Winged helix' DNA-binding domain"/>
    <property type="match status" value="1"/>
</dbReference>
<comment type="caution">
    <text evidence="5">The sequence shown here is derived from an EMBL/GenBank/DDBJ whole genome shotgun (WGS) entry which is preliminary data.</text>
</comment>
<dbReference type="Pfam" id="PF07702">
    <property type="entry name" value="UTRA"/>
    <property type="match status" value="1"/>
</dbReference>
<dbReference type="PANTHER" id="PTHR44846:SF1">
    <property type="entry name" value="MANNOSYL-D-GLYCERATE TRANSPORT_METABOLISM SYSTEM REPRESSOR MNGR-RELATED"/>
    <property type="match status" value="1"/>
</dbReference>
<dbReference type="Gene3D" id="1.10.10.10">
    <property type="entry name" value="Winged helix-like DNA-binding domain superfamily/Winged helix DNA-binding domain"/>
    <property type="match status" value="1"/>
</dbReference>
<dbReference type="InterPro" id="IPR036388">
    <property type="entry name" value="WH-like_DNA-bd_sf"/>
</dbReference>
<keyword evidence="3" id="KW-0804">Transcription</keyword>
<evidence type="ECO:0000313" key="6">
    <source>
        <dbReference type="Proteomes" id="UP001597128"/>
    </source>
</evidence>
<dbReference type="InterPro" id="IPR050679">
    <property type="entry name" value="Bact_HTH_transcr_reg"/>
</dbReference>
<reference evidence="6" key="1">
    <citation type="journal article" date="2019" name="Int. J. Syst. Evol. Microbiol.">
        <title>The Global Catalogue of Microorganisms (GCM) 10K type strain sequencing project: providing services to taxonomists for standard genome sequencing and annotation.</title>
        <authorList>
            <consortium name="The Broad Institute Genomics Platform"/>
            <consortium name="The Broad Institute Genome Sequencing Center for Infectious Disease"/>
            <person name="Wu L."/>
            <person name="Ma J."/>
        </authorList>
    </citation>
    <scope>NUCLEOTIDE SEQUENCE [LARGE SCALE GENOMIC DNA]</scope>
    <source>
        <strain evidence="6">CCUG 58412</strain>
    </source>
</reference>
<dbReference type="PANTHER" id="PTHR44846">
    <property type="entry name" value="MANNOSYL-D-GLYCERATE TRANSPORT/METABOLISM SYSTEM REPRESSOR MNGR-RELATED"/>
    <property type="match status" value="1"/>
</dbReference>
<protein>
    <submittedName>
        <fullName evidence="5">GntR family transcriptional regulator</fullName>
    </submittedName>
</protein>
<keyword evidence="1" id="KW-0805">Transcription regulation</keyword>
<evidence type="ECO:0000313" key="5">
    <source>
        <dbReference type="EMBL" id="MFD0913467.1"/>
    </source>
</evidence>
<dbReference type="SMART" id="SM00866">
    <property type="entry name" value="UTRA"/>
    <property type="match status" value="1"/>
</dbReference>
<dbReference type="Pfam" id="PF00392">
    <property type="entry name" value="GntR"/>
    <property type="match status" value="1"/>
</dbReference>
<proteinExistence type="predicted"/>
<evidence type="ECO:0000256" key="1">
    <source>
        <dbReference type="ARBA" id="ARBA00023015"/>
    </source>
</evidence>
<dbReference type="InterPro" id="IPR028978">
    <property type="entry name" value="Chorismate_lyase_/UTRA_dom_sf"/>
</dbReference>
<dbReference type="SMART" id="SM00345">
    <property type="entry name" value="HTH_GNTR"/>
    <property type="match status" value="1"/>
</dbReference>
<dbReference type="PROSITE" id="PS50949">
    <property type="entry name" value="HTH_GNTR"/>
    <property type="match status" value="1"/>
</dbReference>
<dbReference type="Gene3D" id="3.40.1410.10">
    <property type="entry name" value="Chorismate lyase-like"/>
    <property type="match status" value="1"/>
</dbReference>
<keyword evidence="2" id="KW-0238">DNA-binding</keyword>
<evidence type="ECO:0000256" key="2">
    <source>
        <dbReference type="ARBA" id="ARBA00023125"/>
    </source>
</evidence>
<dbReference type="RefSeq" id="WP_379056836.1">
    <property type="nucleotide sequence ID" value="NZ_JBHTKB010000001.1"/>
</dbReference>
<dbReference type="SUPFAM" id="SSF64288">
    <property type="entry name" value="Chorismate lyase-like"/>
    <property type="match status" value="1"/>
</dbReference>
<keyword evidence="6" id="KW-1185">Reference proteome</keyword>
<organism evidence="5 6">
    <name type="scientific">Methylophilus luteus</name>
    <dbReference type="NCBI Taxonomy" id="640108"/>
    <lineage>
        <taxon>Bacteria</taxon>
        <taxon>Pseudomonadati</taxon>
        <taxon>Pseudomonadota</taxon>
        <taxon>Betaproteobacteria</taxon>
        <taxon>Nitrosomonadales</taxon>
        <taxon>Methylophilaceae</taxon>
        <taxon>Methylophilus</taxon>
    </lineage>
</organism>
<sequence length="248" mass="28019">MQQSSSPLIRENPTSLYLQISSLLREEISSGLYEPSGKLPSEAELGRRFSVSRITVRLALDQLVEEKIVERKQGKGTYVSNKQFRHGLDTLRSFHETLLIQGLKPEMKLLSRQVVEIPEALRTTFATENNQSMLIERLHIVDGQPIALGKSYLPVKVQAINPESMAGKPSYKAIEEVTGLQVIRADIAITAQLADKKVAELLEIEIGMPLLIMKRLSYLSDGLCCDHSLFYIRPEHYEFVLSTYFKLT</sequence>
<gene>
    <name evidence="5" type="ORF">ACFQ1Z_07905</name>
</gene>
<dbReference type="InterPro" id="IPR000524">
    <property type="entry name" value="Tscrpt_reg_HTH_GntR"/>
</dbReference>
<dbReference type="CDD" id="cd07377">
    <property type="entry name" value="WHTH_GntR"/>
    <property type="match status" value="1"/>
</dbReference>
<evidence type="ECO:0000259" key="4">
    <source>
        <dbReference type="PROSITE" id="PS50949"/>
    </source>
</evidence>
<evidence type="ECO:0000256" key="3">
    <source>
        <dbReference type="ARBA" id="ARBA00023163"/>
    </source>
</evidence>
<dbReference type="EMBL" id="JBHTKB010000001">
    <property type="protein sequence ID" value="MFD0913467.1"/>
    <property type="molecule type" value="Genomic_DNA"/>
</dbReference>
<dbReference type="PRINTS" id="PR00035">
    <property type="entry name" value="HTHGNTR"/>
</dbReference>
<feature type="domain" description="HTH gntR-type" evidence="4">
    <location>
        <begin position="14"/>
        <end position="82"/>
    </location>
</feature>
<accession>A0ABW3FAK8</accession>
<dbReference type="InterPro" id="IPR011663">
    <property type="entry name" value="UTRA"/>
</dbReference>
<name>A0ABW3FAK8_9PROT</name>
<dbReference type="Proteomes" id="UP001597128">
    <property type="component" value="Unassembled WGS sequence"/>
</dbReference>
<dbReference type="InterPro" id="IPR036390">
    <property type="entry name" value="WH_DNA-bd_sf"/>
</dbReference>